<dbReference type="InterPro" id="IPR012675">
    <property type="entry name" value="Beta-grasp_dom_sf"/>
</dbReference>
<name>A0A098SAU5_9BACT</name>
<organism evidence="3 4">
    <name type="scientific">Phaeodactylibacter xiamenensis</name>
    <dbReference type="NCBI Taxonomy" id="1524460"/>
    <lineage>
        <taxon>Bacteria</taxon>
        <taxon>Pseudomonadati</taxon>
        <taxon>Bacteroidota</taxon>
        <taxon>Saprospiria</taxon>
        <taxon>Saprospirales</taxon>
        <taxon>Haliscomenobacteraceae</taxon>
        <taxon>Phaeodactylibacter</taxon>
    </lineage>
</organism>
<dbReference type="RefSeq" id="WP_044215831.1">
    <property type="nucleotide sequence ID" value="NZ_JBKAGJ010000005.1"/>
</dbReference>
<dbReference type="InterPro" id="IPR017927">
    <property type="entry name" value="FAD-bd_FR_type"/>
</dbReference>
<dbReference type="EMBL" id="JPOS01000003">
    <property type="protein sequence ID" value="KGE89669.1"/>
    <property type="molecule type" value="Genomic_DNA"/>
</dbReference>
<dbReference type="InterPro" id="IPR039261">
    <property type="entry name" value="FNR_nucleotide-bd"/>
</dbReference>
<dbReference type="Pfam" id="PF00111">
    <property type="entry name" value="Fer2"/>
    <property type="match status" value="1"/>
</dbReference>
<dbReference type="STRING" id="1524460.IX84_01135"/>
<evidence type="ECO:0000259" key="2">
    <source>
        <dbReference type="PROSITE" id="PS51384"/>
    </source>
</evidence>
<dbReference type="InterPro" id="IPR036010">
    <property type="entry name" value="2Fe-2S_ferredoxin-like_sf"/>
</dbReference>
<dbReference type="InterPro" id="IPR001433">
    <property type="entry name" value="OxRdtase_FAD/NAD-bd"/>
</dbReference>
<dbReference type="Gene3D" id="3.40.50.80">
    <property type="entry name" value="Nucleotide-binding domain of ferredoxin-NADP reductase (FNR) module"/>
    <property type="match status" value="1"/>
</dbReference>
<dbReference type="OrthoDB" id="9789468at2"/>
<dbReference type="PANTHER" id="PTHR47354">
    <property type="entry name" value="NADH OXIDOREDUCTASE HCR"/>
    <property type="match status" value="1"/>
</dbReference>
<dbReference type="InterPro" id="IPR050415">
    <property type="entry name" value="MRET"/>
</dbReference>
<comment type="caution">
    <text evidence="3">The sequence shown here is derived from an EMBL/GenBank/DDBJ whole genome shotgun (WGS) entry which is preliminary data.</text>
</comment>
<dbReference type="PROSITE" id="PS51085">
    <property type="entry name" value="2FE2S_FER_2"/>
    <property type="match status" value="1"/>
</dbReference>
<dbReference type="Pfam" id="PF00970">
    <property type="entry name" value="FAD_binding_6"/>
    <property type="match status" value="1"/>
</dbReference>
<accession>A0A098SAU5</accession>
<sequence length="357" mass="39196">MSQELLTLIVTHISRPVPGSAHIFFDMQEQPVPDYQVGQFLTLLFPDLGPVPFRRSYSLASTPGVDPQLSICVKRTVNGQASAYLTQKLQVGDILQALPPAGQFVLPETPCPLLLIAGGSGFVPVFALLKAALNRPGNDKIQLLLANRNAESVFFRKELQHLERSHADRLKVFHLLSQATATCEDELKATAHTEVRQGRMSNAWLEFWAEQVLGKQMPEAHAYVCGPPGLMLKASMTLRFLGFGADRLHQEDFIIYTPFRPEASQLPHATIALQFKNKTLSFPVTPGQTLLEGALAAGIELPYSCRSGSCTTCSAQLTGGRVEMYTHNSRVDSDATNGHIFTCVAYPVTPQVQLTIR</sequence>
<reference evidence="3 4" key="1">
    <citation type="journal article" date="2014" name="Int. J. Syst. Evol. Microbiol.">
        <title>Phaeodactylibacter xiamenensis gen. nov., sp. nov., a member of the family Saprospiraceae isolated from the marine alga Phaeodactylum tricornutum.</title>
        <authorList>
            <person name="Chen Z.Jr."/>
            <person name="Lei X."/>
            <person name="Lai Q."/>
            <person name="Li Y."/>
            <person name="Zhang B."/>
            <person name="Zhang J."/>
            <person name="Zhang H."/>
            <person name="Yang L."/>
            <person name="Zheng W."/>
            <person name="Tian Y."/>
            <person name="Yu Z."/>
            <person name="Xu H.Jr."/>
            <person name="Zheng T."/>
        </authorList>
    </citation>
    <scope>NUCLEOTIDE SEQUENCE [LARGE SCALE GENOMIC DNA]</scope>
    <source>
        <strain evidence="3 4">KD52</strain>
    </source>
</reference>
<dbReference type="GO" id="GO:0016491">
    <property type="term" value="F:oxidoreductase activity"/>
    <property type="evidence" value="ECO:0007669"/>
    <property type="project" value="InterPro"/>
</dbReference>
<dbReference type="SUPFAM" id="SSF63380">
    <property type="entry name" value="Riboflavin synthase domain-like"/>
    <property type="match status" value="1"/>
</dbReference>
<dbReference type="PRINTS" id="PR00371">
    <property type="entry name" value="FPNCR"/>
</dbReference>
<evidence type="ECO:0000259" key="1">
    <source>
        <dbReference type="PROSITE" id="PS51085"/>
    </source>
</evidence>
<dbReference type="InterPro" id="IPR001709">
    <property type="entry name" value="Flavoprot_Pyr_Nucl_cyt_Rdtase"/>
</dbReference>
<proteinExistence type="predicted"/>
<dbReference type="PRINTS" id="PR00406">
    <property type="entry name" value="CYTB5RDTASE"/>
</dbReference>
<keyword evidence="4" id="KW-1185">Reference proteome</keyword>
<dbReference type="PROSITE" id="PS51384">
    <property type="entry name" value="FAD_FR"/>
    <property type="match status" value="1"/>
</dbReference>
<dbReference type="Gene3D" id="3.10.20.30">
    <property type="match status" value="1"/>
</dbReference>
<dbReference type="CDD" id="cd00207">
    <property type="entry name" value="fer2"/>
    <property type="match status" value="1"/>
</dbReference>
<feature type="domain" description="FAD-binding FR-type" evidence="2">
    <location>
        <begin position="3"/>
        <end position="107"/>
    </location>
</feature>
<dbReference type="GO" id="GO:0051537">
    <property type="term" value="F:2 iron, 2 sulfur cluster binding"/>
    <property type="evidence" value="ECO:0007669"/>
    <property type="project" value="InterPro"/>
</dbReference>
<dbReference type="InterPro" id="IPR001041">
    <property type="entry name" value="2Fe-2S_ferredoxin-type"/>
</dbReference>
<evidence type="ECO:0000313" key="3">
    <source>
        <dbReference type="EMBL" id="KGE89669.1"/>
    </source>
</evidence>
<dbReference type="Pfam" id="PF00175">
    <property type="entry name" value="NAD_binding_1"/>
    <property type="match status" value="1"/>
</dbReference>
<dbReference type="SUPFAM" id="SSF54292">
    <property type="entry name" value="2Fe-2S ferredoxin-like"/>
    <property type="match status" value="1"/>
</dbReference>
<dbReference type="PANTHER" id="PTHR47354:SF5">
    <property type="entry name" value="PROTEIN RFBI"/>
    <property type="match status" value="1"/>
</dbReference>
<evidence type="ECO:0008006" key="5">
    <source>
        <dbReference type="Google" id="ProtNLM"/>
    </source>
</evidence>
<dbReference type="InterPro" id="IPR017938">
    <property type="entry name" value="Riboflavin_synthase-like_b-brl"/>
</dbReference>
<dbReference type="PROSITE" id="PS00197">
    <property type="entry name" value="2FE2S_FER_1"/>
    <property type="match status" value="1"/>
</dbReference>
<dbReference type="InterPro" id="IPR006058">
    <property type="entry name" value="2Fe2S_fd_BS"/>
</dbReference>
<dbReference type="InterPro" id="IPR008333">
    <property type="entry name" value="Cbr1-like_FAD-bd_dom"/>
</dbReference>
<dbReference type="SUPFAM" id="SSF52343">
    <property type="entry name" value="Ferredoxin reductase-like, C-terminal NADP-linked domain"/>
    <property type="match status" value="1"/>
</dbReference>
<dbReference type="Gene3D" id="2.40.30.10">
    <property type="entry name" value="Translation factors"/>
    <property type="match status" value="1"/>
</dbReference>
<dbReference type="AlphaFoldDB" id="A0A098SAU5"/>
<dbReference type="Proteomes" id="UP000029736">
    <property type="component" value="Unassembled WGS sequence"/>
</dbReference>
<protein>
    <recommendedName>
        <fullName evidence="5">Oxidoreductase</fullName>
    </recommendedName>
</protein>
<evidence type="ECO:0000313" key="4">
    <source>
        <dbReference type="Proteomes" id="UP000029736"/>
    </source>
</evidence>
<gene>
    <name evidence="3" type="ORF">IX84_01135</name>
</gene>
<feature type="domain" description="2Fe-2S ferredoxin-type" evidence="1">
    <location>
        <begin position="269"/>
        <end position="357"/>
    </location>
</feature>